<sequence>MAPHPALAVHGALARGVFAVAVLVSLAVLFAPASDVPPAPAGVDKVVHLALFAALALTGRWAGIGARPLAALLLGYAAVSELVQGLSALDRSMSLADWVADAAGVLLGLALWGLVAVRTSSPR</sequence>
<protein>
    <recommendedName>
        <fullName evidence="4">VanZ like family protein</fullName>
    </recommendedName>
</protein>
<accession>A0A1G7KC56</accession>
<dbReference type="AlphaFoldDB" id="A0A1G7KC56"/>
<keyword evidence="1" id="KW-0812">Transmembrane</keyword>
<name>A0A1G7KC56_9ACTN</name>
<proteinExistence type="predicted"/>
<dbReference type="STRING" id="1550231.SAMN05660662_1788"/>
<feature type="transmembrane region" description="Helical" evidence="1">
    <location>
        <begin position="12"/>
        <end position="34"/>
    </location>
</feature>
<reference evidence="3" key="1">
    <citation type="submission" date="2016-10" db="EMBL/GenBank/DDBJ databases">
        <authorList>
            <person name="Varghese N."/>
            <person name="Submissions S."/>
        </authorList>
    </citation>
    <scope>NUCLEOTIDE SEQUENCE [LARGE SCALE GENOMIC DNA]</scope>
    <source>
        <strain evidence="3">DSM 44268</strain>
    </source>
</reference>
<dbReference type="OrthoDB" id="5194541at2"/>
<evidence type="ECO:0000313" key="3">
    <source>
        <dbReference type="Proteomes" id="UP000199406"/>
    </source>
</evidence>
<feature type="transmembrane region" description="Helical" evidence="1">
    <location>
        <begin position="46"/>
        <end position="62"/>
    </location>
</feature>
<keyword evidence="1" id="KW-1133">Transmembrane helix</keyword>
<dbReference type="Proteomes" id="UP000199406">
    <property type="component" value="Unassembled WGS sequence"/>
</dbReference>
<evidence type="ECO:0008006" key="4">
    <source>
        <dbReference type="Google" id="ProtNLM"/>
    </source>
</evidence>
<dbReference type="RefSeq" id="WP_091764903.1">
    <property type="nucleotide sequence ID" value="NZ_FNBT01000003.1"/>
</dbReference>
<evidence type="ECO:0000313" key="2">
    <source>
        <dbReference type="EMBL" id="SDF34765.1"/>
    </source>
</evidence>
<keyword evidence="3" id="KW-1185">Reference proteome</keyword>
<dbReference type="EMBL" id="FNBT01000003">
    <property type="protein sequence ID" value="SDF34765.1"/>
    <property type="molecule type" value="Genomic_DNA"/>
</dbReference>
<organism evidence="2 3">
    <name type="scientific">Blastococcus aurantiacus</name>
    <dbReference type="NCBI Taxonomy" id="1550231"/>
    <lineage>
        <taxon>Bacteria</taxon>
        <taxon>Bacillati</taxon>
        <taxon>Actinomycetota</taxon>
        <taxon>Actinomycetes</taxon>
        <taxon>Geodermatophilales</taxon>
        <taxon>Geodermatophilaceae</taxon>
        <taxon>Blastococcus</taxon>
    </lineage>
</organism>
<feature type="transmembrane region" description="Helical" evidence="1">
    <location>
        <begin position="95"/>
        <end position="117"/>
    </location>
</feature>
<gene>
    <name evidence="2" type="ORF">SAMN05660662_1788</name>
</gene>
<keyword evidence="1" id="KW-0472">Membrane</keyword>
<evidence type="ECO:0000256" key="1">
    <source>
        <dbReference type="SAM" id="Phobius"/>
    </source>
</evidence>
<feature type="transmembrane region" description="Helical" evidence="1">
    <location>
        <begin position="69"/>
        <end position="89"/>
    </location>
</feature>